<proteinExistence type="predicted"/>
<sequence length="60" mass="7115">MKFSIERNEKGTRITRFKDLARAIGLLFGIYRDAMQVILHALYDQSLDYDMRNDICIMED</sequence>
<feature type="transmembrane region" description="Helical" evidence="1">
    <location>
        <begin position="20"/>
        <end position="43"/>
    </location>
</feature>
<dbReference type="EMBL" id="KI285185">
    <property type="protein sequence ID" value="ESA12196.1"/>
    <property type="molecule type" value="Genomic_DNA"/>
</dbReference>
<evidence type="ECO:0000256" key="1">
    <source>
        <dbReference type="SAM" id="Phobius"/>
    </source>
</evidence>
<keyword evidence="1" id="KW-1133">Transmembrane helix</keyword>
<keyword evidence="1" id="KW-0472">Membrane</keyword>
<protein>
    <submittedName>
        <fullName evidence="2">Uncharacterized protein</fullName>
    </submittedName>
</protein>
<dbReference type="AlphaFoldDB" id="U9U9B1"/>
<accession>U9U9B1</accession>
<dbReference type="HOGENOM" id="CLU_2942927_0_0_1"/>
<keyword evidence="1" id="KW-0812">Transmembrane</keyword>
<name>U9U9B1_RHIID</name>
<reference evidence="2" key="1">
    <citation type="submission" date="2013-07" db="EMBL/GenBank/DDBJ databases">
        <title>The genome of an arbuscular mycorrhizal fungus provides insights into the evolution of the oldest plant symbiosis.</title>
        <authorList>
            <consortium name="DOE Joint Genome Institute"/>
            <person name="Tisserant E."/>
            <person name="Malbreil M."/>
            <person name="Kuo A."/>
            <person name="Kohler A."/>
            <person name="Symeonidi A."/>
            <person name="Balestrini R."/>
            <person name="Charron P."/>
            <person name="Duensing N."/>
            <person name="Frei-dit-Frey N."/>
            <person name="Gianinazzi-Pearson V."/>
            <person name="Gilbert B."/>
            <person name="Handa Y."/>
            <person name="Hijri M."/>
            <person name="Kaul R."/>
            <person name="Kawaguchi M."/>
            <person name="Krajinski F."/>
            <person name="Lammers P."/>
            <person name="Lapierre D."/>
            <person name="Masclaux F.G."/>
            <person name="Murat C."/>
            <person name="Morin E."/>
            <person name="Ndikumana S."/>
            <person name="Pagni M."/>
            <person name="Petitpierre D."/>
            <person name="Requena N."/>
            <person name="Rosikiewicz P."/>
            <person name="Riley R."/>
            <person name="Saito K."/>
            <person name="San Clemente H."/>
            <person name="Shapiro H."/>
            <person name="van Tuinen D."/>
            <person name="Becard G."/>
            <person name="Bonfante P."/>
            <person name="Paszkowski U."/>
            <person name="Shachar-Hill Y."/>
            <person name="Young J.P."/>
            <person name="Sanders I.R."/>
            <person name="Henrissat B."/>
            <person name="Rensing S.A."/>
            <person name="Grigoriev I.V."/>
            <person name="Corradi N."/>
            <person name="Roux C."/>
            <person name="Martin F."/>
        </authorList>
    </citation>
    <scope>NUCLEOTIDE SEQUENCE</scope>
    <source>
        <strain evidence="2">DAOM 197198</strain>
    </source>
</reference>
<gene>
    <name evidence="2" type="ORF">GLOINDRAFT_27422</name>
</gene>
<organism evidence="2">
    <name type="scientific">Rhizophagus irregularis (strain DAOM 181602 / DAOM 197198 / MUCL 43194)</name>
    <name type="common">Arbuscular mycorrhizal fungus</name>
    <name type="synonym">Glomus intraradices</name>
    <dbReference type="NCBI Taxonomy" id="747089"/>
    <lineage>
        <taxon>Eukaryota</taxon>
        <taxon>Fungi</taxon>
        <taxon>Fungi incertae sedis</taxon>
        <taxon>Mucoromycota</taxon>
        <taxon>Glomeromycotina</taxon>
        <taxon>Glomeromycetes</taxon>
        <taxon>Glomerales</taxon>
        <taxon>Glomeraceae</taxon>
        <taxon>Rhizophagus</taxon>
    </lineage>
</organism>
<evidence type="ECO:0000313" key="2">
    <source>
        <dbReference type="EMBL" id="ESA12196.1"/>
    </source>
</evidence>